<gene>
    <name evidence="1" type="ORF">GCM10009811_06230</name>
</gene>
<evidence type="ECO:0000313" key="1">
    <source>
        <dbReference type="EMBL" id="GAA1783624.1"/>
    </source>
</evidence>
<evidence type="ECO:0000313" key="2">
    <source>
        <dbReference type="Proteomes" id="UP001499938"/>
    </source>
</evidence>
<evidence type="ECO:0008006" key="3">
    <source>
        <dbReference type="Google" id="ProtNLM"/>
    </source>
</evidence>
<name>A0ABP4XLH6_9MICO</name>
<comment type="caution">
    <text evidence="1">The sequence shown here is derived from an EMBL/GenBank/DDBJ whole genome shotgun (WGS) entry which is preliminary data.</text>
</comment>
<protein>
    <recommendedName>
        <fullName evidence="3">Transposase</fullName>
    </recommendedName>
</protein>
<proteinExistence type="predicted"/>
<organism evidence="1 2">
    <name type="scientific">Nostocoides veronense</name>
    <dbReference type="NCBI Taxonomy" id="330836"/>
    <lineage>
        <taxon>Bacteria</taxon>
        <taxon>Bacillati</taxon>
        <taxon>Actinomycetota</taxon>
        <taxon>Actinomycetes</taxon>
        <taxon>Micrococcales</taxon>
        <taxon>Intrasporangiaceae</taxon>
        <taxon>Nostocoides</taxon>
    </lineage>
</organism>
<accession>A0ABP4XLH6</accession>
<dbReference type="Proteomes" id="UP001499938">
    <property type="component" value="Unassembled WGS sequence"/>
</dbReference>
<keyword evidence="2" id="KW-1185">Reference proteome</keyword>
<dbReference type="EMBL" id="BAAAPO010000010">
    <property type="protein sequence ID" value="GAA1783624.1"/>
    <property type="molecule type" value="Genomic_DNA"/>
</dbReference>
<sequence length="176" mass="19505">MNLDERREWESRQGQERRRIWKVMGASPAVQRAVVARATFDLACPYGHRLFTAVLDDGMEGDEFWVLPFDDGGRKSRVTEDGTFFNLGGVCGQDGCPRRTARGVAYCDEHSHGRESIVVDHLKTRFICPLASCGWSDSVLTTHLLQVVTAALTAGVADGISVTGRRADGKHKSRKR</sequence>
<reference evidence="2" key="1">
    <citation type="journal article" date="2019" name="Int. J. Syst. Evol. Microbiol.">
        <title>The Global Catalogue of Microorganisms (GCM) 10K type strain sequencing project: providing services to taxonomists for standard genome sequencing and annotation.</title>
        <authorList>
            <consortium name="The Broad Institute Genomics Platform"/>
            <consortium name="The Broad Institute Genome Sequencing Center for Infectious Disease"/>
            <person name="Wu L."/>
            <person name="Ma J."/>
        </authorList>
    </citation>
    <scope>NUCLEOTIDE SEQUENCE [LARGE SCALE GENOMIC DNA]</scope>
    <source>
        <strain evidence="2">JCM 15592</strain>
    </source>
</reference>